<reference evidence="4" key="1">
    <citation type="submission" date="2015-01" db="EMBL/GenBank/DDBJ databases">
        <title>Flavisolibacter sp./LCS9/ whole genome sequencing.</title>
        <authorList>
            <person name="Kim M.K."/>
            <person name="Srinivasan S."/>
            <person name="Lee J.-J."/>
        </authorList>
    </citation>
    <scope>NUCLEOTIDE SEQUENCE [LARGE SCALE GENOMIC DNA]</scope>
    <source>
        <strain evidence="4">LCS9</strain>
    </source>
</reference>
<dbReference type="Proteomes" id="UP000077177">
    <property type="component" value="Chromosome"/>
</dbReference>
<dbReference type="EMBL" id="CP011390">
    <property type="protein sequence ID" value="ANE53236.1"/>
    <property type="molecule type" value="Genomic_DNA"/>
</dbReference>
<dbReference type="Pfam" id="PF00534">
    <property type="entry name" value="Glycos_transf_1"/>
    <property type="match status" value="1"/>
</dbReference>
<evidence type="ECO:0000259" key="1">
    <source>
        <dbReference type="Pfam" id="PF00534"/>
    </source>
</evidence>
<dbReference type="Gene3D" id="3.40.50.2000">
    <property type="entry name" value="Glycogen Phosphorylase B"/>
    <property type="match status" value="2"/>
</dbReference>
<organism evidence="3 4">
    <name type="scientific">Flavisolibacter tropicus</name>
    <dbReference type="NCBI Taxonomy" id="1492898"/>
    <lineage>
        <taxon>Bacteria</taxon>
        <taxon>Pseudomonadati</taxon>
        <taxon>Bacteroidota</taxon>
        <taxon>Chitinophagia</taxon>
        <taxon>Chitinophagales</taxon>
        <taxon>Chitinophagaceae</taxon>
        <taxon>Flavisolibacter</taxon>
    </lineage>
</organism>
<accession>A0A172U1V8</accession>
<reference evidence="3 4" key="2">
    <citation type="journal article" date="2016" name="Int. J. Syst. Evol. Microbiol.">
        <title>Flavisolibacter tropicus sp. nov., isolated from tropical soil.</title>
        <authorList>
            <person name="Lee J.J."/>
            <person name="Kang M.S."/>
            <person name="Kim G.S."/>
            <person name="Lee C.S."/>
            <person name="Lim S."/>
            <person name="Lee J."/>
            <person name="Roh S.H."/>
            <person name="Kang H."/>
            <person name="Ha J.M."/>
            <person name="Bae S."/>
            <person name="Jung H.Y."/>
            <person name="Kim M.K."/>
        </authorList>
    </citation>
    <scope>NUCLEOTIDE SEQUENCE [LARGE SCALE GENOMIC DNA]</scope>
    <source>
        <strain evidence="3 4">LCS9</strain>
    </source>
</reference>
<dbReference type="InterPro" id="IPR050194">
    <property type="entry name" value="Glycosyltransferase_grp1"/>
</dbReference>
<dbReference type="Pfam" id="PF13579">
    <property type="entry name" value="Glyco_trans_4_4"/>
    <property type="match status" value="1"/>
</dbReference>
<dbReference type="PANTHER" id="PTHR45947">
    <property type="entry name" value="SULFOQUINOVOSYL TRANSFERASE SQD2"/>
    <property type="match status" value="1"/>
</dbReference>
<dbReference type="InterPro" id="IPR028098">
    <property type="entry name" value="Glyco_trans_4-like_N"/>
</dbReference>
<dbReference type="NCBIfam" id="NF007640">
    <property type="entry name" value="PRK10307.1"/>
    <property type="match status" value="1"/>
</dbReference>
<evidence type="ECO:0000313" key="3">
    <source>
        <dbReference type="EMBL" id="ANE53236.1"/>
    </source>
</evidence>
<keyword evidence="3" id="KW-0808">Transferase</keyword>
<gene>
    <name evidence="3" type="ORF">SY85_00725</name>
</gene>
<evidence type="ECO:0000259" key="2">
    <source>
        <dbReference type="Pfam" id="PF13579"/>
    </source>
</evidence>
<dbReference type="PANTHER" id="PTHR45947:SF3">
    <property type="entry name" value="SULFOQUINOVOSYL TRANSFERASE SQD2"/>
    <property type="match status" value="1"/>
</dbReference>
<evidence type="ECO:0000313" key="4">
    <source>
        <dbReference type="Proteomes" id="UP000077177"/>
    </source>
</evidence>
<dbReference type="OrthoDB" id="9811902at2"/>
<dbReference type="CDD" id="cd03794">
    <property type="entry name" value="GT4_WbuB-like"/>
    <property type="match status" value="1"/>
</dbReference>
<dbReference type="SUPFAM" id="SSF53756">
    <property type="entry name" value="UDP-Glycosyltransferase/glycogen phosphorylase"/>
    <property type="match status" value="1"/>
</dbReference>
<sequence length="420" mass="47674">MELLSSSKKRILFIGGNYYPEPTGIGKYNGEMIDQLANFGYQCTVITSFPYYPYWQVQKPYAKYSYWFKHEKKSVHPSDDNCIDIYRCPQYVPTRPTGLRRMLLDFSFCCTSLVTIFKLIFSKKFDYVFTVVPGFPAGILGVFYKRIKGGKFIYHIQDLQIDAANDLNIIKSKFIVRVLLKMEKYLLKNADIVSSISQGMIKKIKNKYNREVILFPNWVDTNDFYPITDAENQKKAFGFKVTDKVILYSGAIGEKQGLEIIIEIAPYFKGNTDLKFVICGSGPYKDKLQQAALSKGCDNIIFLPIQPVDKLNLFLNMADAHLVLQKQNAADLVMPSKLTTIFSVGGVAIVSASTGSTLHDILVAHKLGFPIEPDCKESLLKAVTSFLQSDVEVFKVNAREYAETHLSVDKIIPNYLRHLQ</sequence>
<feature type="domain" description="Glycosyl transferase family 1" evidence="1">
    <location>
        <begin position="230"/>
        <end position="393"/>
    </location>
</feature>
<proteinExistence type="predicted"/>
<protein>
    <submittedName>
        <fullName evidence="3">Glycosyl transferase family 1</fullName>
    </submittedName>
</protein>
<name>A0A172U1V8_9BACT</name>
<keyword evidence="4" id="KW-1185">Reference proteome</keyword>
<dbReference type="GO" id="GO:0016758">
    <property type="term" value="F:hexosyltransferase activity"/>
    <property type="evidence" value="ECO:0007669"/>
    <property type="project" value="TreeGrafter"/>
</dbReference>
<dbReference type="InterPro" id="IPR001296">
    <property type="entry name" value="Glyco_trans_1"/>
</dbReference>
<feature type="domain" description="Glycosyltransferase subfamily 4-like N-terminal" evidence="2">
    <location>
        <begin position="23"/>
        <end position="218"/>
    </location>
</feature>
<dbReference type="STRING" id="1492898.SY85_00725"/>
<dbReference type="AlphaFoldDB" id="A0A172U1V8"/>
<dbReference type="KEGG" id="fla:SY85_00725"/>